<feature type="transmembrane region" description="Helical" evidence="6">
    <location>
        <begin position="666"/>
        <end position="687"/>
    </location>
</feature>
<protein>
    <submittedName>
        <fullName evidence="8">MMPL family transporter</fullName>
    </submittedName>
</protein>
<dbReference type="Gene3D" id="1.20.1640.10">
    <property type="entry name" value="Multidrug efflux transporter AcrB transmembrane domain"/>
    <property type="match status" value="2"/>
</dbReference>
<sequence>MMSKKEKWFAHAGKNIIDNRWKYLGVIFLVLVLAGLGLPKIQLDTSIENWFPKSSKEFINKQNFEQYFGNDDVIGIHFRTDDVFMAENVQMLKELGNDLENEVPFADEVTSIANLEYTFADSSEIITENLLPDSPTKQDLEKAKARILDKPYLKNRIVSENFTETWLVLHLLPYPDSLKNAGRISPENLVGEKVLEILNRNSYKNYNLRAVGTPVYSFEELTFAGNESAKLLGLTILVLIVFLALFYRTFKGVAIPIASAIVSIFIVFGIMGHLGIKINAILFAVPIIFSLSISLGYSVHLFNYYQSALQEKRNVRESVIEATAKSGWPTLFAALTTIAALASFVTIGLIPIKWLGLTSASLVVIIYMMVFVLITSLLSFSKLKKTSAKNSRENKTDKILYSIGPFVTRRKKPILWSTLVFTLIMALGLTSFEVNFDSERSYGMKVSYIKRMLDVAKTKIGSFDSYNVSIEFPDTEAGKDIDVLNHFDQFEKEVSKFILTKKTNSILTILKDMNRIMNDNLPEFYRLPENSEQVAQLLMIYEMAGGSKLYDWVNSDFNVLRLKVETNNMNARETVREIKKLRQLSAKFFPNAKFNITGGMPRLASINHLVATGQIKSLFIALLMISIMMSFVFGNIKLGLIGLIPNLLPIVVVGGTMGLLHIPVDFLTVTIAPMILGIAVDDTIHIFNHAKNEVDRTGDYKHAVTDTIGHLGKAVIVTSVIIILSFSVYLSSSLNMMQYLGMFVILGITTALLSDLLITPLLILWIKPFHKTLFHSKKSV</sequence>
<dbReference type="KEGG" id="mcos:GM418_03180"/>
<feature type="domain" description="SSD" evidence="7">
    <location>
        <begin position="605"/>
        <end position="765"/>
    </location>
</feature>
<evidence type="ECO:0000256" key="1">
    <source>
        <dbReference type="ARBA" id="ARBA00004651"/>
    </source>
</evidence>
<feature type="transmembrane region" description="Helical" evidence="6">
    <location>
        <begin position="326"/>
        <end position="350"/>
    </location>
</feature>
<feature type="transmembrane region" description="Helical" evidence="6">
    <location>
        <begin position="414"/>
        <end position="432"/>
    </location>
</feature>
<feature type="transmembrane region" description="Helical" evidence="6">
    <location>
        <begin position="231"/>
        <end position="247"/>
    </location>
</feature>
<keyword evidence="2" id="KW-1003">Cell membrane</keyword>
<proteinExistence type="predicted"/>
<dbReference type="GO" id="GO:0005886">
    <property type="term" value="C:plasma membrane"/>
    <property type="evidence" value="ECO:0007669"/>
    <property type="project" value="UniProtKB-SubCell"/>
</dbReference>
<dbReference type="InterPro" id="IPR000731">
    <property type="entry name" value="SSD"/>
</dbReference>
<accession>A0A6I6JNY0</accession>
<keyword evidence="5 6" id="KW-0472">Membrane</keyword>
<dbReference type="Proteomes" id="UP000428260">
    <property type="component" value="Chromosome"/>
</dbReference>
<feature type="transmembrane region" description="Helical" evidence="6">
    <location>
        <begin position="280"/>
        <end position="305"/>
    </location>
</feature>
<feature type="transmembrane region" description="Helical" evidence="6">
    <location>
        <begin position="254"/>
        <end position="274"/>
    </location>
</feature>
<feature type="transmembrane region" description="Helical" evidence="6">
    <location>
        <begin position="356"/>
        <end position="380"/>
    </location>
</feature>
<keyword evidence="9" id="KW-1185">Reference proteome</keyword>
<feature type="transmembrane region" description="Helical" evidence="6">
    <location>
        <begin position="708"/>
        <end position="730"/>
    </location>
</feature>
<dbReference type="RefSeq" id="WP_158863079.1">
    <property type="nucleotide sequence ID" value="NZ_CP046401.1"/>
</dbReference>
<evidence type="ECO:0000256" key="2">
    <source>
        <dbReference type="ARBA" id="ARBA00022475"/>
    </source>
</evidence>
<evidence type="ECO:0000256" key="4">
    <source>
        <dbReference type="ARBA" id="ARBA00022989"/>
    </source>
</evidence>
<evidence type="ECO:0000256" key="5">
    <source>
        <dbReference type="ARBA" id="ARBA00023136"/>
    </source>
</evidence>
<name>A0A6I6JNY0_9BACT</name>
<dbReference type="PROSITE" id="PS50156">
    <property type="entry name" value="SSD"/>
    <property type="match status" value="2"/>
</dbReference>
<evidence type="ECO:0000259" key="7">
    <source>
        <dbReference type="PROSITE" id="PS50156"/>
    </source>
</evidence>
<gene>
    <name evidence="8" type="ORF">GM418_03180</name>
</gene>
<keyword evidence="4 6" id="KW-1133">Transmembrane helix</keyword>
<evidence type="ECO:0000313" key="8">
    <source>
        <dbReference type="EMBL" id="QGY42690.1"/>
    </source>
</evidence>
<feature type="transmembrane region" description="Helical" evidence="6">
    <location>
        <begin position="615"/>
        <end position="633"/>
    </location>
</feature>
<keyword evidence="3 6" id="KW-0812">Transmembrane</keyword>
<feature type="domain" description="SSD" evidence="7">
    <location>
        <begin position="257"/>
        <end position="380"/>
    </location>
</feature>
<feature type="transmembrane region" description="Helical" evidence="6">
    <location>
        <begin position="640"/>
        <end position="660"/>
    </location>
</feature>
<organism evidence="8 9">
    <name type="scientific">Maribellus comscasis</name>
    <dbReference type="NCBI Taxonomy" id="2681766"/>
    <lineage>
        <taxon>Bacteria</taxon>
        <taxon>Pseudomonadati</taxon>
        <taxon>Bacteroidota</taxon>
        <taxon>Bacteroidia</taxon>
        <taxon>Marinilabiliales</taxon>
        <taxon>Prolixibacteraceae</taxon>
        <taxon>Maribellus</taxon>
    </lineage>
</organism>
<evidence type="ECO:0000256" key="6">
    <source>
        <dbReference type="SAM" id="Phobius"/>
    </source>
</evidence>
<dbReference type="PANTHER" id="PTHR33406">
    <property type="entry name" value="MEMBRANE PROTEIN MJ1562-RELATED"/>
    <property type="match status" value="1"/>
</dbReference>
<reference evidence="8 9" key="1">
    <citation type="submission" date="2019-11" db="EMBL/GenBank/DDBJ databases">
        <authorList>
            <person name="Zheng R.K."/>
            <person name="Sun C.M."/>
        </authorList>
    </citation>
    <scope>NUCLEOTIDE SEQUENCE [LARGE SCALE GENOMIC DNA]</scope>
    <source>
        <strain evidence="8 9">WC007</strain>
    </source>
</reference>
<evidence type="ECO:0000313" key="9">
    <source>
        <dbReference type="Proteomes" id="UP000428260"/>
    </source>
</evidence>
<dbReference type="InterPro" id="IPR004869">
    <property type="entry name" value="MMPL_dom"/>
</dbReference>
<dbReference type="AlphaFoldDB" id="A0A6I6JNY0"/>
<dbReference type="EMBL" id="CP046401">
    <property type="protein sequence ID" value="QGY42690.1"/>
    <property type="molecule type" value="Genomic_DNA"/>
</dbReference>
<dbReference type="PANTHER" id="PTHR33406:SF12">
    <property type="entry name" value="BLR2997 PROTEIN"/>
    <property type="match status" value="1"/>
</dbReference>
<evidence type="ECO:0000256" key="3">
    <source>
        <dbReference type="ARBA" id="ARBA00022692"/>
    </source>
</evidence>
<dbReference type="InterPro" id="IPR050545">
    <property type="entry name" value="Mycobact_MmpL"/>
</dbReference>
<dbReference type="Pfam" id="PF03176">
    <property type="entry name" value="MMPL"/>
    <property type="match status" value="2"/>
</dbReference>
<comment type="subcellular location">
    <subcellularLocation>
        <location evidence="1">Cell membrane</location>
        <topology evidence="1">Multi-pass membrane protein</topology>
    </subcellularLocation>
</comment>
<feature type="transmembrane region" description="Helical" evidence="6">
    <location>
        <begin position="21"/>
        <end position="38"/>
    </location>
</feature>
<dbReference type="SUPFAM" id="SSF82866">
    <property type="entry name" value="Multidrug efflux transporter AcrB transmembrane domain"/>
    <property type="match status" value="2"/>
</dbReference>
<feature type="transmembrane region" description="Helical" evidence="6">
    <location>
        <begin position="742"/>
        <end position="766"/>
    </location>
</feature>